<dbReference type="InterPro" id="IPR010775">
    <property type="entry name" value="DUF1365"/>
</dbReference>
<dbReference type="EMBL" id="MU167211">
    <property type="protein sequence ID" value="KAG0151700.1"/>
    <property type="molecule type" value="Genomic_DNA"/>
</dbReference>
<dbReference type="AlphaFoldDB" id="A0A9P6NYE8"/>
<reference evidence="2" key="1">
    <citation type="submission" date="2013-11" db="EMBL/GenBank/DDBJ databases">
        <title>Genome sequence of the fusiform rust pathogen reveals effectors for host alternation and coevolution with pine.</title>
        <authorList>
            <consortium name="DOE Joint Genome Institute"/>
            <person name="Smith K."/>
            <person name="Pendleton A."/>
            <person name="Kubisiak T."/>
            <person name="Anderson C."/>
            <person name="Salamov A."/>
            <person name="Aerts A."/>
            <person name="Riley R."/>
            <person name="Clum A."/>
            <person name="Lindquist E."/>
            <person name="Ence D."/>
            <person name="Campbell M."/>
            <person name="Kronenberg Z."/>
            <person name="Feau N."/>
            <person name="Dhillon B."/>
            <person name="Hamelin R."/>
            <person name="Burleigh J."/>
            <person name="Smith J."/>
            <person name="Yandell M."/>
            <person name="Nelson C."/>
            <person name="Grigoriev I."/>
            <person name="Davis J."/>
        </authorList>
    </citation>
    <scope>NUCLEOTIDE SEQUENCE</scope>
    <source>
        <strain evidence="2">G11</strain>
    </source>
</reference>
<feature type="region of interest" description="Disordered" evidence="1">
    <location>
        <begin position="330"/>
        <end position="349"/>
    </location>
</feature>
<name>A0A9P6NYE8_9BASI</name>
<gene>
    <name evidence="2" type="ORF">CROQUDRAFT_712667</name>
</gene>
<dbReference type="PANTHER" id="PTHR33973">
    <property type="entry name" value="OS07G0153300 PROTEIN"/>
    <property type="match status" value="1"/>
</dbReference>
<proteinExistence type="predicted"/>
<evidence type="ECO:0000256" key="1">
    <source>
        <dbReference type="SAM" id="MobiDB-lite"/>
    </source>
</evidence>
<sequence length="614" mass="69712">MNELKVIPLIGDWITYSDIILPPLLIGLSILIYDVTHLPPKSRSRRAYLFYNQTHHARFLPSTSNHLFKYSILQFGLDLDQLERHQLNLPYLFGYIQNNNTSFFNKPSPICSISPKHYLYKSLSNPISIKFTLLEHLRHHYQIDVDNQIGTLYLITMPSYFGLVPMNPLSVYFGYKPNPDSEKDEDVHPPLSIVVLEVHNTFSERHLYVLQVGINQDLKPQSGYEYQWTFPRSFHVSPFNDRSGFYQVCLIDPFAHSKPKLSLKVTLFTNDGKKKLFASLTGSALPLTGPVLIRGLITYPFSLLLTSARIMYQSFFLHFSRPRLDVYPRPEPHSNLGKSGPNPVQDGGKVGSVGWQRPDLLSRLAKRVVLAYLTKRVIQLAAECAAINEHQIDPDSEYDKDEQPNPLPPRAIKLLLRPTDLLEPSVVIAPPSTPDLMIEELIIDYNSPRFFLDILIYPSPSLALLVGGQTEGRWTVSSRDNFVRLFERSPSGPQLGLSPTSSSLINRALANLRLARLEWAISFLPATERVTRSKRVSWFPPPYYLPIDLTGFSPPGLSDEGSLKELLVVGLATLEDMVGYGLVKLLKIRYRLGTEPWTDWVRAIIGYGKKKVEC</sequence>
<comment type="caution">
    <text evidence="2">The sequence shown here is derived from an EMBL/GenBank/DDBJ whole genome shotgun (WGS) entry which is preliminary data.</text>
</comment>
<dbReference type="Proteomes" id="UP000886653">
    <property type="component" value="Unassembled WGS sequence"/>
</dbReference>
<dbReference type="OrthoDB" id="3340520at2759"/>
<evidence type="ECO:0000313" key="3">
    <source>
        <dbReference type="Proteomes" id="UP000886653"/>
    </source>
</evidence>
<feature type="non-terminal residue" evidence="2">
    <location>
        <position position="1"/>
    </location>
</feature>
<accession>A0A9P6NYE8</accession>
<dbReference type="Pfam" id="PF07103">
    <property type="entry name" value="DUF1365"/>
    <property type="match status" value="1"/>
</dbReference>
<keyword evidence="3" id="KW-1185">Reference proteome</keyword>
<evidence type="ECO:0000313" key="2">
    <source>
        <dbReference type="EMBL" id="KAG0151700.1"/>
    </source>
</evidence>
<protein>
    <submittedName>
        <fullName evidence="2">Uncharacterized protein</fullName>
    </submittedName>
</protein>
<organism evidence="2 3">
    <name type="scientific">Cronartium quercuum f. sp. fusiforme G11</name>
    <dbReference type="NCBI Taxonomy" id="708437"/>
    <lineage>
        <taxon>Eukaryota</taxon>
        <taxon>Fungi</taxon>
        <taxon>Dikarya</taxon>
        <taxon>Basidiomycota</taxon>
        <taxon>Pucciniomycotina</taxon>
        <taxon>Pucciniomycetes</taxon>
        <taxon>Pucciniales</taxon>
        <taxon>Coleosporiaceae</taxon>
        <taxon>Cronartium</taxon>
    </lineage>
</organism>
<dbReference type="PANTHER" id="PTHR33973:SF4">
    <property type="entry name" value="OS07G0153300 PROTEIN"/>
    <property type="match status" value="1"/>
</dbReference>